<evidence type="ECO:0000256" key="1">
    <source>
        <dbReference type="SAM" id="Phobius"/>
    </source>
</evidence>
<evidence type="ECO:0000259" key="3">
    <source>
        <dbReference type="Pfam" id="PF16344"/>
    </source>
</evidence>
<keyword evidence="1" id="KW-1133">Transmembrane helix</keyword>
<dbReference type="Gene3D" id="3.55.50.30">
    <property type="match status" value="1"/>
</dbReference>
<feature type="domain" description="Protein FecR C-terminal" evidence="3">
    <location>
        <begin position="282"/>
        <end position="350"/>
    </location>
</feature>
<evidence type="ECO:0000259" key="2">
    <source>
        <dbReference type="Pfam" id="PF04773"/>
    </source>
</evidence>
<dbReference type="InterPro" id="IPR012373">
    <property type="entry name" value="Ferrdict_sens_TM"/>
</dbReference>
<organism evidence="4 5">
    <name type="scientific">Niabella pedocola</name>
    <dbReference type="NCBI Taxonomy" id="1752077"/>
    <lineage>
        <taxon>Bacteria</taxon>
        <taxon>Pseudomonadati</taxon>
        <taxon>Bacteroidota</taxon>
        <taxon>Chitinophagia</taxon>
        <taxon>Chitinophagales</taxon>
        <taxon>Chitinophagaceae</taxon>
        <taxon>Niabella</taxon>
    </lineage>
</organism>
<dbReference type="InterPro" id="IPR006860">
    <property type="entry name" value="FecR"/>
</dbReference>
<dbReference type="PANTHER" id="PTHR30273">
    <property type="entry name" value="PERIPLASMIC SIGNAL SENSOR AND SIGMA FACTOR ACTIVATOR FECR-RELATED"/>
    <property type="match status" value="1"/>
</dbReference>
<feature type="transmembrane region" description="Helical" evidence="1">
    <location>
        <begin position="79"/>
        <end position="100"/>
    </location>
</feature>
<dbReference type="Gene3D" id="2.60.120.1440">
    <property type="match status" value="1"/>
</dbReference>
<name>A0ABS8PPY3_9BACT</name>
<gene>
    <name evidence="4" type="ORF">LQ567_08635</name>
</gene>
<proteinExistence type="predicted"/>
<sequence length="354" mass="40269">MDNAVTKEMVERFFENQSDEAEAEKVTAFLKAHPEVLQHYVPDAAFRNMPETQQLEERWRTAMWMAVQKGINREKKTRYLQRVLAAAAVLALVLAGYALLNVLGGQRGSRYTELEITVIENPSGKEKELRLPDGSVLRLQPGSRVEYAGTFKEQRQLCLTGTAYFKVAKDSLHPFLVEANGIRVRALGTEFWVQENRQQATIQVNLVEGKIAVRDLDHSAILQPVILIPGEGVLVNRRNGVAQVIRPARSDAARMMAHKTTPTARRQLTDAQGAVVWGNAAYSFNRESLRRVFDRIEQRYHRTIVLKTKEIGDYLFTGTIMYNDSLDVLLEQLCQLNGLRYQQKENQITIEKND</sequence>
<dbReference type="Proteomes" id="UP001199816">
    <property type="component" value="Unassembled WGS sequence"/>
</dbReference>
<dbReference type="EMBL" id="JAJNEC010000005">
    <property type="protein sequence ID" value="MCD2422824.1"/>
    <property type="molecule type" value="Genomic_DNA"/>
</dbReference>
<dbReference type="Pfam" id="PF16344">
    <property type="entry name" value="FecR_C"/>
    <property type="match status" value="1"/>
</dbReference>
<evidence type="ECO:0000313" key="5">
    <source>
        <dbReference type="Proteomes" id="UP001199816"/>
    </source>
</evidence>
<dbReference type="Pfam" id="PF04773">
    <property type="entry name" value="FecR"/>
    <property type="match status" value="1"/>
</dbReference>
<reference evidence="4 5" key="1">
    <citation type="submission" date="2021-11" db="EMBL/GenBank/DDBJ databases">
        <title>Genomic of Niabella pedocola.</title>
        <authorList>
            <person name="Wu T."/>
        </authorList>
    </citation>
    <scope>NUCLEOTIDE SEQUENCE [LARGE SCALE GENOMIC DNA]</scope>
    <source>
        <strain evidence="4 5">JCM 31011</strain>
    </source>
</reference>
<comment type="caution">
    <text evidence="4">The sequence shown here is derived from an EMBL/GenBank/DDBJ whole genome shotgun (WGS) entry which is preliminary data.</text>
</comment>
<keyword evidence="1" id="KW-0812">Transmembrane</keyword>
<protein>
    <submittedName>
        <fullName evidence="4">FecR domain-containing protein</fullName>
    </submittedName>
</protein>
<dbReference type="PANTHER" id="PTHR30273:SF2">
    <property type="entry name" value="PROTEIN FECR"/>
    <property type="match status" value="1"/>
</dbReference>
<keyword evidence="1" id="KW-0472">Membrane</keyword>
<dbReference type="PIRSF" id="PIRSF018266">
    <property type="entry name" value="FecR"/>
    <property type="match status" value="1"/>
</dbReference>
<feature type="domain" description="FecR protein" evidence="2">
    <location>
        <begin position="119"/>
        <end position="211"/>
    </location>
</feature>
<accession>A0ABS8PPY3</accession>
<evidence type="ECO:0000313" key="4">
    <source>
        <dbReference type="EMBL" id="MCD2422824.1"/>
    </source>
</evidence>
<dbReference type="RefSeq" id="WP_231004101.1">
    <property type="nucleotide sequence ID" value="NZ_JAJNEC010000005.1"/>
</dbReference>
<keyword evidence="5" id="KW-1185">Reference proteome</keyword>
<dbReference type="InterPro" id="IPR032508">
    <property type="entry name" value="FecR_C"/>
</dbReference>